<dbReference type="RefSeq" id="WP_077740779.1">
    <property type="nucleotide sequence ID" value="NZ_AP022579.1"/>
</dbReference>
<dbReference type="SUPFAM" id="SSF109604">
    <property type="entry name" value="HD-domain/PDEase-like"/>
    <property type="match status" value="1"/>
</dbReference>
<dbReference type="EMBL" id="CP060016">
    <property type="protein sequence ID" value="UNC02523.1"/>
    <property type="molecule type" value="Genomic_DNA"/>
</dbReference>
<sequence>MTISLTDNVAGIELPDTALVRETTEYIRDVEDDLLFHHSRRVFYFGALQGLRRGLHPDLELLYVGAMFHDLGLNEPYRTTSQLRFEVDGANAARDFLLQRGVDEAAARKVWLGIALHTTPGVPEFLDPEIALVTAGVETDVLGIGLDNLAPEDREAVTTAHPRPDFKNRILRAFTDGVLHRPGSTFGTVNADVLAHFDDEFVREDFVEVILANGWPE</sequence>
<reference evidence="3 5" key="3">
    <citation type="journal article" date="2022" name="BMC Genomics">
        <title>Comparative genome analysis of mycobacteria focusing on tRNA and non-coding RNA.</title>
        <authorList>
            <person name="Behra P.R.K."/>
            <person name="Pettersson B.M.F."/>
            <person name="Ramesh M."/>
            <person name="Das S."/>
            <person name="Dasgupta S."/>
            <person name="Kirsebom L.A."/>
        </authorList>
    </citation>
    <scope>NUCLEOTIDE SEQUENCE [LARGE SCALE GENOMIC DNA]</scope>
    <source>
        <strain evidence="3 5">DSM 44677</strain>
    </source>
</reference>
<dbReference type="EMBL" id="AP022579">
    <property type="protein sequence ID" value="BBX92536.1"/>
    <property type="molecule type" value="Genomic_DNA"/>
</dbReference>
<dbReference type="InterPro" id="IPR006674">
    <property type="entry name" value="HD_domain"/>
</dbReference>
<dbReference type="InterPro" id="IPR003607">
    <property type="entry name" value="HD/PDEase_dom"/>
</dbReference>
<reference evidence="2 4" key="1">
    <citation type="journal article" date="2019" name="Emerg. Microbes Infect.">
        <title>Comprehensive subspecies identification of 175 nontuberculous mycobacteria species based on 7547 genomic profiles.</title>
        <authorList>
            <person name="Matsumoto Y."/>
            <person name="Kinjo T."/>
            <person name="Motooka D."/>
            <person name="Nabeya D."/>
            <person name="Jung N."/>
            <person name="Uechi K."/>
            <person name="Horii T."/>
            <person name="Iida T."/>
            <person name="Fujita J."/>
            <person name="Nakamura S."/>
        </authorList>
    </citation>
    <scope>NUCLEOTIDE SEQUENCE [LARGE SCALE GENOMIC DNA]</scope>
    <source>
        <strain evidence="2 4">JCM 15653</strain>
    </source>
</reference>
<evidence type="ECO:0000313" key="3">
    <source>
        <dbReference type="EMBL" id="UNC02523.1"/>
    </source>
</evidence>
<evidence type="ECO:0000313" key="2">
    <source>
        <dbReference type="EMBL" id="BBX92536.1"/>
    </source>
</evidence>
<dbReference type="AlphaFoldDB" id="A0AAX3A4B4"/>
<evidence type="ECO:0000313" key="5">
    <source>
        <dbReference type="Proteomes" id="UP001162885"/>
    </source>
</evidence>
<dbReference type="PANTHER" id="PTHR35569">
    <property type="entry name" value="CYANAMIDE HYDRATASE DDI2-RELATED"/>
    <property type="match status" value="1"/>
</dbReference>
<feature type="domain" description="HD" evidence="1">
    <location>
        <begin position="36"/>
        <end position="122"/>
    </location>
</feature>
<dbReference type="Gene3D" id="1.10.3210.10">
    <property type="entry name" value="Hypothetical protein af1432"/>
    <property type="match status" value="1"/>
</dbReference>
<proteinExistence type="predicted"/>
<dbReference type="Proteomes" id="UP001162885">
    <property type="component" value="Chromosome"/>
</dbReference>
<name>A0AAX3A4B4_9MYCO</name>
<dbReference type="Proteomes" id="UP000466683">
    <property type="component" value="Chromosome"/>
</dbReference>
<organism evidence="3 5">
    <name type="scientific">Mycolicibacterium boenickei</name>
    <dbReference type="NCBI Taxonomy" id="146017"/>
    <lineage>
        <taxon>Bacteria</taxon>
        <taxon>Bacillati</taxon>
        <taxon>Actinomycetota</taxon>
        <taxon>Actinomycetes</taxon>
        <taxon>Mycobacteriales</taxon>
        <taxon>Mycobacteriaceae</taxon>
        <taxon>Mycolicibacterium</taxon>
    </lineage>
</organism>
<keyword evidence="4" id="KW-1185">Reference proteome</keyword>
<evidence type="ECO:0000259" key="1">
    <source>
        <dbReference type="Pfam" id="PF01966"/>
    </source>
</evidence>
<dbReference type="PANTHER" id="PTHR35569:SF1">
    <property type="entry name" value="CYANAMIDE HYDRATASE DDI2-RELATED"/>
    <property type="match status" value="1"/>
</dbReference>
<reference evidence="2" key="2">
    <citation type="submission" date="2020-02" db="EMBL/GenBank/DDBJ databases">
        <authorList>
            <person name="Matsumoto Y."/>
            <person name="Motooka D."/>
            <person name="Nakamura S."/>
        </authorList>
    </citation>
    <scope>NUCLEOTIDE SEQUENCE</scope>
    <source>
        <strain evidence="2">JCM 15653</strain>
    </source>
</reference>
<dbReference type="Pfam" id="PF01966">
    <property type="entry name" value="HD"/>
    <property type="match status" value="1"/>
</dbReference>
<accession>A0AAX3A4B4</accession>
<protein>
    <submittedName>
        <fullName evidence="3">HD domain-containing protein</fullName>
    </submittedName>
    <submittedName>
        <fullName evidence="2">Metal-dependent phosphohydrolase</fullName>
    </submittedName>
</protein>
<gene>
    <name evidence="3" type="ORF">H5U98_14785</name>
    <name evidence="2" type="ORF">MBOE_41850</name>
</gene>
<evidence type="ECO:0000313" key="4">
    <source>
        <dbReference type="Proteomes" id="UP000466683"/>
    </source>
</evidence>
<dbReference type="CDD" id="cd00077">
    <property type="entry name" value="HDc"/>
    <property type="match status" value="1"/>
</dbReference>